<keyword evidence="6 9" id="KW-0472">Membrane</keyword>
<dbReference type="PANTHER" id="PTHR19139:SF283">
    <property type="entry name" value="AQUAPORIN"/>
    <property type="match status" value="1"/>
</dbReference>
<dbReference type="Proteomes" id="UP001295740">
    <property type="component" value="Unassembled WGS sequence"/>
</dbReference>
<dbReference type="GO" id="GO:0015250">
    <property type="term" value="F:water channel activity"/>
    <property type="evidence" value="ECO:0007669"/>
    <property type="project" value="TreeGrafter"/>
</dbReference>
<gene>
    <name evidence="10" type="ORF">KHLLAP_LOCUS4617</name>
</gene>
<proteinExistence type="inferred from homology"/>
<dbReference type="GO" id="GO:0005886">
    <property type="term" value="C:plasma membrane"/>
    <property type="evidence" value="ECO:0007669"/>
    <property type="project" value="TreeGrafter"/>
</dbReference>
<comment type="caution">
    <text evidence="10">The sequence shown here is derived from an EMBL/GenBank/DDBJ whole genome shotgun (WGS) entry which is preliminary data.</text>
</comment>
<organism evidence="10 11">
    <name type="scientific">Anthostomella pinea</name>
    <dbReference type="NCBI Taxonomy" id="933095"/>
    <lineage>
        <taxon>Eukaryota</taxon>
        <taxon>Fungi</taxon>
        <taxon>Dikarya</taxon>
        <taxon>Ascomycota</taxon>
        <taxon>Pezizomycotina</taxon>
        <taxon>Sordariomycetes</taxon>
        <taxon>Xylariomycetidae</taxon>
        <taxon>Xylariales</taxon>
        <taxon>Xylariaceae</taxon>
        <taxon>Anthostomella</taxon>
    </lineage>
</organism>
<feature type="transmembrane region" description="Helical" evidence="9">
    <location>
        <begin position="134"/>
        <end position="155"/>
    </location>
</feature>
<comment type="catalytic activity">
    <reaction evidence="7">
        <text>H2O(in) = H2O(out)</text>
        <dbReference type="Rhea" id="RHEA:29667"/>
        <dbReference type="ChEBI" id="CHEBI:15377"/>
    </reaction>
</comment>
<name>A0AAI8VGX2_9PEZI</name>
<feature type="transmembrane region" description="Helical" evidence="9">
    <location>
        <begin position="109"/>
        <end position="127"/>
    </location>
</feature>
<keyword evidence="8" id="KW-0813">Transport</keyword>
<dbReference type="InterPro" id="IPR023271">
    <property type="entry name" value="Aquaporin-like"/>
</dbReference>
<evidence type="ECO:0000256" key="2">
    <source>
        <dbReference type="ARBA" id="ARBA00006175"/>
    </source>
</evidence>
<keyword evidence="4" id="KW-0677">Repeat</keyword>
<dbReference type="Gene3D" id="1.20.1080.10">
    <property type="entry name" value="Glycerol uptake facilitator protein"/>
    <property type="match status" value="1"/>
</dbReference>
<evidence type="ECO:0000313" key="10">
    <source>
        <dbReference type="EMBL" id="CAJ2504149.1"/>
    </source>
</evidence>
<keyword evidence="3 8" id="KW-0812">Transmembrane</keyword>
<dbReference type="InterPro" id="IPR034294">
    <property type="entry name" value="Aquaporin_transptr"/>
</dbReference>
<evidence type="ECO:0000256" key="8">
    <source>
        <dbReference type="RuleBase" id="RU000477"/>
    </source>
</evidence>
<evidence type="ECO:0000256" key="6">
    <source>
        <dbReference type="ARBA" id="ARBA00023136"/>
    </source>
</evidence>
<keyword evidence="11" id="KW-1185">Reference proteome</keyword>
<dbReference type="InterPro" id="IPR000425">
    <property type="entry name" value="MIP"/>
</dbReference>
<protein>
    <submittedName>
        <fullName evidence="10">Uu.00g115430.m01.CDS01</fullName>
    </submittedName>
</protein>
<evidence type="ECO:0000256" key="3">
    <source>
        <dbReference type="ARBA" id="ARBA00022692"/>
    </source>
</evidence>
<dbReference type="PRINTS" id="PR00783">
    <property type="entry name" value="MINTRINSICP"/>
</dbReference>
<comment type="subcellular location">
    <subcellularLocation>
        <location evidence="1">Membrane</location>
        <topology evidence="1">Multi-pass membrane protein</topology>
    </subcellularLocation>
</comment>
<evidence type="ECO:0000256" key="1">
    <source>
        <dbReference type="ARBA" id="ARBA00004141"/>
    </source>
</evidence>
<comment type="similarity">
    <text evidence="2 8">Belongs to the MIP/aquaporin (TC 1.A.8) family.</text>
</comment>
<dbReference type="AlphaFoldDB" id="A0AAI8VGX2"/>
<reference evidence="10" key="1">
    <citation type="submission" date="2023-10" db="EMBL/GenBank/DDBJ databases">
        <authorList>
            <person name="Hackl T."/>
        </authorList>
    </citation>
    <scope>NUCLEOTIDE SEQUENCE</scope>
</reference>
<dbReference type="SUPFAM" id="SSF81338">
    <property type="entry name" value="Aquaporin-like"/>
    <property type="match status" value="1"/>
</dbReference>
<evidence type="ECO:0000256" key="9">
    <source>
        <dbReference type="SAM" id="Phobius"/>
    </source>
</evidence>
<evidence type="ECO:0000256" key="5">
    <source>
        <dbReference type="ARBA" id="ARBA00022989"/>
    </source>
</evidence>
<evidence type="ECO:0000256" key="4">
    <source>
        <dbReference type="ARBA" id="ARBA00022737"/>
    </source>
</evidence>
<evidence type="ECO:0000256" key="7">
    <source>
        <dbReference type="ARBA" id="ARBA00034651"/>
    </source>
</evidence>
<sequence>MVSLAGFPVLPDFLRCQADMGSENNTTRAFQGLANGHTVCQENAERLSKVIHEKYASDGPELMRLYGNTQPLKAVTVDLLASVIVRYLFPQNFNVRTTLGQGTTIMEGIFIEAVCTAQLVFTIFILAKEKHRAAFIAPIGIGMSLFISEMVAVQFTGGSLNPARSFGPCVITLQFDKEHWIHWLGPVIGTVAAVVFYRFIKTLEYEMANPGQDDDIDVEELAQKDPEKLEQLRGTPNRSMVAPGHSACEPIPALCPSARARSWD</sequence>
<feature type="transmembrane region" description="Helical" evidence="9">
    <location>
        <begin position="180"/>
        <end position="200"/>
    </location>
</feature>
<dbReference type="Pfam" id="PF00230">
    <property type="entry name" value="MIP"/>
    <property type="match status" value="1"/>
</dbReference>
<dbReference type="PANTHER" id="PTHR19139">
    <property type="entry name" value="AQUAPORIN TRANSPORTER"/>
    <property type="match status" value="1"/>
</dbReference>
<accession>A0AAI8VGX2</accession>
<keyword evidence="5 9" id="KW-1133">Transmembrane helix</keyword>
<evidence type="ECO:0000313" key="11">
    <source>
        <dbReference type="Proteomes" id="UP001295740"/>
    </source>
</evidence>
<dbReference type="EMBL" id="CAUWAG010000006">
    <property type="protein sequence ID" value="CAJ2504149.1"/>
    <property type="molecule type" value="Genomic_DNA"/>
</dbReference>